<dbReference type="Gene3D" id="3.90.770.10">
    <property type="entry name" value="3-hydroxy-3-methylglutaryl-coenzyme A Reductase, Chain A, domain 2"/>
    <property type="match status" value="1"/>
</dbReference>
<dbReference type="EMBL" id="SRMF01000001">
    <property type="protein sequence ID" value="TGG96068.1"/>
    <property type="molecule type" value="Genomic_DNA"/>
</dbReference>
<sequence>MIERRLKALANGPELRAHLLDPHTEAHLEAYAGNIEYGLGTVKMPVGVAGPLRVRGLFAGGDYPLPLATTEAALVASYHRGALAINDAGGCTSVLIDEAVSRAPGFAFPSVRDSGEFVAWVLGQLETMKAVTGQTTRHGELKGMKVTIEGNHVYLILQFHTGDASGQNMVTLAAEAICQFILENSPVTPDYHFVEANLSGDKKASAQSFTSVRGRKVTTEVVLSRQIVEQRLQTTPERMTDYWRFSAMGGVLSGTMGVHGHYANGLAALYIATGQDAACVAESAVGTTRLELTPDGGLYATLTLPNLMLGTVGGGTGLPSQQACLNMMGLAGTGKVRALAEVAGGLILAGELSIIAALSAGHFARAHRKLGRERGQEDTDTSTGQGDQP</sequence>
<name>A0A4Z0WHM7_9GAMM</name>
<evidence type="ECO:0000256" key="2">
    <source>
        <dbReference type="ARBA" id="ARBA00012999"/>
    </source>
</evidence>
<evidence type="ECO:0000256" key="1">
    <source>
        <dbReference type="ARBA" id="ARBA00007661"/>
    </source>
</evidence>
<dbReference type="GO" id="GO:0015936">
    <property type="term" value="P:coenzyme A metabolic process"/>
    <property type="evidence" value="ECO:0007669"/>
    <property type="project" value="InterPro"/>
</dbReference>
<dbReference type="InterPro" id="IPR009023">
    <property type="entry name" value="HMG_CoA_Rdtase_NAD(P)-bd_sf"/>
</dbReference>
<dbReference type="InterPro" id="IPR023074">
    <property type="entry name" value="HMG_CoA_Rdtase_cat_sf"/>
</dbReference>
<gene>
    <name evidence="6" type="ORF">E4656_03540</name>
</gene>
<comment type="similarity">
    <text evidence="1">Belongs to the HMG-CoA reductase family.</text>
</comment>
<proteinExistence type="inferred from homology"/>
<dbReference type="Pfam" id="PF00368">
    <property type="entry name" value="HMG-CoA_red"/>
    <property type="match status" value="1"/>
</dbReference>
<evidence type="ECO:0000313" key="7">
    <source>
        <dbReference type="Proteomes" id="UP000297475"/>
    </source>
</evidence>
<comment type="caution">
    <text evidence="6">The sequence shown here is derived from an EMBL/GenBank/DDBJ whole genome shotgun (WGS) entry which is preliminary data.</text>
</comment>
<dbReference type="OrthoDB" id="9794902at2"/>
<dbReference type="PANTHER" id="PTHR10572">
    <property type="entry name" value="3-HYDROXY-3-METHYLGLUTARYL-COENZYME A REDUCTASE"/>
    <property type="match status" value="1"/>
</dbReference>
<dbReference type="PROSITE" id="PS00318">
    <property type="entry name" value="HMG_COA_REDUCTASE_2"/>
    <property type="match status" value="1"/>
</dbReference>
<feature type="region of interest" description="Disordered" evidence="5">
    <location>
        <begin position="369"/>
        <end position="389"/>
    </location>
</feature>
<dbReference type="CDD" id="cd00643">
    <property type="entry name" value="HMG-CoA_reductase_classI"/>
    <property type="match status" value="1"/>
</dbReference>
<reference evidence="6 7" key="1">
    <citation type="submission" date="2019-04" db="EMBL/GenBank/DDBJ databases">
        <title>Natronospirillum operosus gen. nov., sp. nov., a haloalkaliphilic satellite isolated from decaying biomass of laboratory culture of cyanobacterium Geitlerinema sp. and proposal of Natronospirillaceae fam. nov. and Saccharospirillaceae fam. nov.</title>
        <authorList>
            <person name="Kevbrin V."/>
            <person name="Boltyanskaya Y."/>
            <person name="Koziaeva V."/>
            <person name="Grouzdev D.S."/>
            <person name="Park M."/>
            <person name="Cho J."/>
        </authorList>
    </citation>
    <scope>NUCLEOTIDE SEQUENCE [LARGE SCALE GENOMIC DNA]</scope>
    <source>
        <strain evidence="6 7">G-116</strain>
    </source>
</reference>
<organism evidence="6 7">
    <name type="scientific">Natronospirillum operosum</name>
    <dbReference type="NCBI Taxonomy" id="2759953"/>
    <lineage>
        <taxon>Bacteria</taxon>
        <taxon>Pseudomonadati</taxon>
        <taxon>Pseudomonadota</taxon>
        <taxon>Gammaproteobacteria</taxon>
        <taxon>Oceanospirillales</taxon>
        <taxon>Natronospirillaceae</taxon>
        <taxon>Natronospirillum</taxon>
    </lineage>
</organism>
<protein>
    <recommendedName>
        <fullName evidence="2">hydroxymethylglutaryl-CoA reductase (NADPH)</fullName>
        <ecNumber evidence="2">1.1.1.34</ecNumber>
    </recommendedName>
</protein>
<evidence type="ECO:0000313" key="6">
    <source>
        <dbReference type="EMBL" id="TGG96068.1"/>
    </source>
</evidence>
<dbReference type="Proteomes" id="UP000297475">
    <property type="component" value="Unassembled WGS sequence"/>
</dbReference>
<dbReference type="InterPro" id="IPR009029">
    <property type="entry name" value="HMG_CoA_Rdtase_sub-bd_dom_sf"/>
</dbReference>
<dbReference type="GO" id="GO:0008299">
    <property type="term" value="P:isoprenoid biosynthetic process"/>
    <property type="evidence" value="ECO:0007669"/>
    <property type="project" value="InterPro"/>
</dbReference>
<dbReference type="PANTHER" id="PTHR10572:SF24">
    <property type="entry name" value="3-HYDROXY-3-METHYLGLUTARYL-COENZYME A REDUCTASE"/>
    <property type="match status" value="1"/>
</dbReference>
<dbReference type="Gene3D" id="3.30.70.420">
    <property type="entry name" value="Hydroxymethylglutaryl-CoA reductase, class I/II, NAD/NADP-binding domain"/>
    <property type="match status" value="1"/>
</dbReference>
<dbReference type="EC" id="1.1.1.34" evidence="2"/>
<accession>A0A4Z0WHM7</accession>
<keyword evidence="4" id="KW-0560">Oxidoreductase</keyword>
<dbReference type="SUPFAM" id="SSF55035">
    <property type="entry name" value="NAD-binding domain of HMG-CoA reductase"/>
    <property type="match status" value="1"/>
</dbReference>
<evidence type="ECO:0000256" key="3">
    <source>
        <dbReference type="ARBA" id="ARBA00022857"/>
    </source>
</evidence>
<dbReference type="SUPFAM" id="SSF56542">
    <property type="entry name" value="Substrate-binding domain of HMG-CoA reductase"/>
    <property type="match status" value="1"/>
</dbReference>
<keyword evidence="3" id="KW-0521">NADP</keyword>
<evidence type="ECO:0000256" key="4">
    <source>
        <dbReference type="ARBA" id="ARBA00023002"/>
    </source>
</evidence>
<dbReference type="PRINTS" id="PR00071">
    <property type="entry name" value="HMGCOARDTASE"/>
</dbReference>
<dbReference type="GO" id="GO:0004420">
    <property type="term" value="F:hydroxymethylglutaryl-CoA reductase (NADPH) activity"/>
    <property type="evidence" value="ECO:0007669"/>
    <property type="project" value="UniProtKB-EC"/>
</dbReference>
<evidence type="ECO:0000256" key="5">
    <source>
        <dbReference type="SAM" id="MobiDB-lite"/>
    </source>
</evidence>
<dbReference type="InterPro" id="IPR002202">
    <property type="entry name" value="HMG_CoA_Rdtase"/>
</dbReference>
<dbReference type="PROSITE" id="PS50065">
    <property type="entry name" value="HMG_COA_REDUCTASE_4"/>
    <property type="match status" value="1"/>
</dbReference>
<dbReference type="AlphaFoldDB" id="A0A4Z0WHM7"/>
<keyword evidence="7" id="KW-1185">Reference proteome</keyword>
<dbReference type="InterPro" id="IPR023076">
    <property type="entry name" value="HMG_CoA_Rdtase_CS"/>
</dbReference>
<dbReference type="InterPro" id="IPR004554">
    <property type="entry name" value="HMG_CoA_Rdtase_eu_arc"/>
</dbReference>